<accession>A0ABY7VRI4</accession>
<organism evidence="1 2">
    <name type="scientific">Lentisphaera profundi</name>
    <dbReference type="NCBI Taxonomy" id="1658616"/>
    <lineage>
        <taxon>Bacteria</taxon>
        <taxon>Pseudomonadati</taxon>
        <taxon>Lentisphaerota</taxon>
        <taxon>Lentisphaeria</taxon>
        <taxon>Lentisphaerales</taxon>
        <taxon>Lentisphaeraceae</taxon>
        <taxon>Lentisphaera</taxon>
    </lineage>
</organism>
<sequence>MPNKSKISSTVSVEKYRTYESNKDTLKISDFIYERFYERYINPFKDNKNKHGFSMLAIACLMIESLETFKQGWKNSKNQSKKSFQLFFDDSIHLDNLKNIPDDFYTHIRCGLLHQAETTGGWHITRQEKQLYHSESKTIDASLFFKAIEKEFEIYISNLKKSDWNSDIWKKARKKLSYICEQTKA</sequence>
<reference evidence="1 2" key="1">
    <citation type="submission" date="2023-02" db="EMBL/GenBank/DDBJ databases">
        <title>Genome sequence of Lentisphaera profundi SAORIC-696.</title>
        <authorList>
            <person name="Kim e."/>
            <person name="Cho J.-C."/>
            <person name="Choi A."/>
            <person name="Kang I."/>
        </authorList>
    </citation>
    <scope>NUCLEOTIDE SEQUENCE [LARGE SCALE GENOMIC DNA]</scope>
    <source>
        <strain evidence="1 2">SAORIC-696</strain>
    </source>
</reference>
<proteinExistence type="predicted"/>
<name>A0ABY7VRI4_9BACT</name>
<protein>
    <recommendedName>
        <fullName evidence="3">RiboL-PSP-HEPN domain-containing protein</fullName>
    </recommendedName>
</protein>
<evidence type="ECO:0000313" key="2">
    <source>
        <dbReference type="Proteomes" id="UP001214250"/>
    </source>
</evidence>
<gene>
    <name evidence="1" type="ORF">PQO03_11500</name>
</gene>
<dbReference type="RefSeq" id="WP_274150406.1">
    <property type="nucleotide sequence ID" value="NZ_CP117811.1"/>
</dbReference>
<dbReference type="EMBL" id="CP117811">
    <property type="protein sequence ID" value="WDE96334.1"/>
    <property type="molecule type" value="Genomic_DNA"/>
</dbReference>
<evidence type="ECO:0008006" key="3">
    <source>
        <dbReference type="Google" id="ProtNLM"/>
    </source>
</evidence>
<dbReference type="Proteomes" id="UP001214250">
    <property type="component" value="Chromosome 1"/>
</dbReference>
<keyword evidence="2" id="KW-1185">Reference proteome</keyword>
<evidence type="ECO:0000313" key="1">
    <source>
        <dbReference type="EMBL" id="WDE96334.1"/>
    </source>
</evidence>